<sequence length="296" mass="34011">MTNQSVLEAGYDGAELQGLNSKALGYGSKKRELLGTSNDTPRAPKRARTTNFGSAMQHTTATFFDTQHLFPPLQEPYEEEKGEASVIALTSKTGAFPKEPYRRETSKLRETSISPQELDFFTGDTRVSDQECEDIERAIALSLGQEQEYDQPHRVENASFGVYNIPCAFHDLSQDSKIEGMTIEVNPYTAKLEYKFEGRPFGEFAEFADVEHAEWIIQPENITWMSYSHPKSRNYIVELVDNGGDEPVPLYIEFTGKEEMLALVKYWWEWMTPEYRKNVTKRRAEEDRRFPVETED</sequence>
<dbReference type="AlphaFoldDB" id="M7TEM4"/>
<accession>M7TEM4</accession>
<dbReference type="OrthoDB" id="3522804at2759"/>
<dbReference type="EMBL" id="KB708063">
    <property type="protein sequence ID" value="EMR81936.1"/>
    <property type="molecule type" value="Genomic_DNA"/>
</dbReference>
<evidence type="ECO:0000313" key="2">
    <source>
        <dbReference type="EMBL" id="EMR81936.1"/>
    </source>
</evidence>
<reference evidence="3" key="1">
    <citation type="journal article" date="2013" name="Genome Announc.">
        <title>Draft genome sequence of Botrytis cinerea BcDW1, inoculum for noble rot of grape berries.</title>
        <authorList>
            <person name="Blanco-Ulate B."/>
            <person name="Allen G."/>
            <person name="Powell A.L."/>
            <person name="Cantu D."/>
        </authorList>
    </citation>
    <scope>NUCLEOTIDE SEQUENCE [LARGE SCALE GENOMIC DNA]</scope>
    <source>
        <strain evidence="3">BcDW1</strain>
    </source>
</reference>
<dbReference type="Proteomes" id="UP000012045">
    <property type="component" value="Unassembled WGS sequence"/>
</dbReference>
<gene>
    <name evidence="2" type="ORF">BcDW1_9491</name>
</gene>
<evidence type="ECO:0000256" key="1">
    <source>
        <dbReference type="SAM" id="MobiDB-lite"/>
    </source>
</evidence>
<evidence type="ECO:0000313" key="3">
    <source>
        <dbReference type="Proteomes" id="UP000012045"/>
    </source>
</evidence>
<organism evidence="2 3">
    <name type="scientific">Botryotinia fuckeliana (strain BcDW1)</name>
    <name type="common">Noble rot fungus</name>
    <name type="synonym">Botrytis cinerea</name>
    <dbReference type="NCBI Taxonomy" id="1290391"/>
    <lineage>
        <taxon>Eukaryota</taxon>
        <taxon>Fungi</taxon>
        <taxon>Dikarya</taxon>
        <taxon>Ascomycota</taxon>
        <taxon>Pezizomycotina</taxon>
        <taxon>Leotiomycetes</taxon>
        <taxon>Helotiales</taxon>
        <taxon>Sclerotiniaceae</taxon>
        <taxon>Botrytis</taxon>
    </lineage>
</organism>
<feature type="region of interest" description="Disordered" evidence="1">
    <location>
        <begin position="27"/>
        <end position="47"/>
    </location>
</feature>
<name>M7TEM4_BOTF1</name>
<protein>
    <submittedName>
        <fullName evidence="2">Uncharacterized protein</fullName>
    </submittedName>
</protein>
<dbReference type="HOGENOM" id="CLU_940066_0_0_1"/>
<proteinExistence type="predicted"/>